<dbReference type="InterPro" id="IPR002656">
    <property type="entry name" value="Acyl_transf_3_dom"/>
</dbReference>
<keyword evidence="1" id="KW-0812">Transmembrane</keyword>
<feature type="transmembrane region" description="Helical" evidence="1">
    <location>
        <begin position="152"/>
        <end position="172"/>
    </location>
</feature>
<feature type="transmembrane region" description="Helical" evidence="1">
    <location>
        <begin position="321"/>
        <end position="340"/>
    </location>
</feature>
<dbReference type="GO" id="GO:0016747">
    <property type="term" value="F:acyltransferase activity, transferring groups other than amino-acyl groups"/>
    <property type="evidence" value="ECO:0007669"/>
    <property type="project" value="InterPro"/>
</dbReference>
<dbReference type="GO" id="GO:0000271">
    <property type="term" value="P:polysaccharide biosynthetic process"/>
    <property type="evidence" value="ECO:0007669"/>
    <property type="project" value="TreeGrafter"/>
</dbReference>
<dbReference type="Proteomes" id="UP000559626">
    <property type="component" value="Unassembled WGS sequence"/>
</dbReference>
<feature type="transmembrane region" description="Helical" evidence="1">
    <location>
        <begin position="217"/>
        <end position="235"/>
    </location>
</feature>
<keyword evidence="1" id="KW-0472">Membrane</keyword>
<keyword evidence="3" id="KW-0808">Transferase</keyword>
<dbReference type="Pfam" id="PF01757">
    <property type="entry name" value="Acyl_transf_3"/>
    <property type="match status" value="1"/>
</dbReference>
<reference evidence="3 4" key="1">
    <citation type="submission" date="2020-04" db="EMBL/GenBank/DDBJ databases">
        <title>Hymenobacter polaris sp. nov., isolated from Arctic soil.</title>
        <authorList>
            <person name="Dahal R.H."/>
        </authorList>
    </citation>
    <scope>NUCLEOTIDE SEQUENCE [LARGE SCALE GENOMIC DNA]</scope>
    <source>
        <strain evidence="3 4">RP-2-7</strain>
    </source>
</reference>
<keyword evidence="1" id="KW-1133">Transmembrane helix</keyword>
<keyword evidence="4" id="KW-1185">Reference proteome</keyword>
<feature type="transmembrane region" description="Helical" evidence="1">
    <location>
        <begin position="51"/>
        <end position="75"/>
    </location>
</feature>
<feature type="transmembrane region" description="Helical" evidence="1">
    <location>
        <begin position="247"/>
        <end position="268"/>
    </location>
</feature>
<feature type="transmembrane region" description="Helical" evidence="1">
    <location>
        <begin position="288"/>
        <end position="309"/>
    </location>
</feature>
<dbReference type="InterPro" id="IPR050879">
    <property type="entry name" value="Acyltransferase_3"/>
</dbReference>
<feature type="transmembrane region" description="Helical" evidence="1">
    <location>
        <begin position="179"/>
        <end position="197"/>
    </location>
</feature>
<keyword evidence="3" id="KW-0012">Acyltransferase</keyword>
<dbReference type="AlphaFoldDB" id="A0A7Y0ADI0"/>
<evidence type="ECO:0000259" key="2">
    <source>
        <dbReference type="Pfam" id="PF01757"/>
    </source>
</evidence>
<dbReference type="PANTHER" id="PTHR23028">
    <property type="entry name" value="ACETYLTRANSFERASE"/>
    <property type="match status" value="1"/>
</dbReference>
<accession>A0A7Y0ADI0</accession>
<proteinExistence type="predicted"/>
<name>A0A7Y0ADI0_9BACT</name>
<comment type="caution">
    <text evidence="3">The sequence shown here is derived from an EMBL/GenBank/DDBJ whole genome shotgun (WGS) entry which is preliminary data.</text>
</comment>
<organism evidence="3 4">
    <name type="scientific">Hymenobacter polaris</name>
    <dbReference type="NCBI Taxonomy" id="2682546"/>
    <lineage>
        <taxon>Bacteria</taxon>
        <taxon>Pseudomonadati</taxon>
        <taxon>Bacteroidota</taxon>
        <taxon>Cytophagia</taxon>
        <taxon>Cytophagales</taxon>
        <taxon>Hymenobacteraceae</taxon>
        <taxon>Hymenobacter</taxon>
    </lineage>
</organism>
<feature type="transmembrane region" description="Helical" evidence="1">
    <location>
        <begin position="96"/>
        <end position="116"/>
    </location>
</feature>
<feature type="domain" description="Acyltransferase 3" evidence="2">
    <location>
        <begin position="25"/>
        <end position="359"/>
    </location>
</feature>
<gene>
    <name evidence="3" type="ORF">HHL22_08330</name>
</gene>
<dbReference type="PANTHER" id="PTHR23028:SF131">
    <property type="entry name" value="BLR2367 PROTEIN"/>
    <property type="match status" value="1"/>
</dbReference>
<evidence type="ECO:0000313" key="4">
    <source>
        <dbReference type="Proteomes" id="UP000559626"/>
    </source>
</evidence>
<feature type="transmembrane region" description="Helical" evidence="1">
    <location>
        <begin position="346"/>
        <end position="365"/>
    </location>
</feature>
<dbReference type="EMBL" id="JABBGH010000001">
    <property type="protein sequence ID" value="NML65207.1"/>
    <property type="molecule type" value="Genomic_DNA"/>
</dbReference>
<evidence type="ECO:0000256" key="1">
    <source>
        <dbReference type="SAM" id="Phobius"/>
    </source>
</evidence>
<evidence type="ECO:0000313" key="3">
    <source>
        <dbReference type="EMBL" id="NML65207.1"/>
    </source>
</evidence>
<sequence length="387" mass="44484">MTELLSPTTAPAAPPALARRTYYPALTGLRFVVALMVFAKHFRPATTPDWVVLIIEQFHMTMSMFFLLSGFVMGSRYQDEATFTRPWWKRYVWRRLARVYPMYLVLNTSILLYTYWPVPAGQLGHTALLFFLSETLLRGLSSTLKYVGLPQAWSLTAEECFYFTLPILLVLWRRYGYRGATAFALGILFIGLTLTAVCRNQPALHGFFGSFHHLFNFTFFGRVLEFTLGVGLARWWNNRLTESRPGWPWRTTLSLALMLAGGVVLVKLNSPFDWYDGNVRPATIALNVVFYPLCMTLLLAGLLTESTWLRTFLATPLLDALGKRAYAFYLVQIGFLSIWWRAQFGWGHYIGWQLLATVLAAELLYRLLEEPARRWVLARTLPRGEWS</sequence>
<dbReference type="GO" id="GO:0016020">
    <property type="term" value="C:membrane"/>
    <property type="evidence" value="ECO:0007669"/>
    <property type="project" value="TreeGrafter"/>
</dbReference>
<feature type="transmembrane region" description="Helical" evidence="1">
    <location>
        <begin position="21"/>
        <end position="39"/>
    </location>
</feature>
<dbReference type="RefSeq" id="WP_169530456.1">
    <property type="nucleotide sequence ID" value="NZ_JABBGH010000001.1"/>
</dbReference>
<protein>
    <submittedName>
        <fullName evidence="3">Acyltransferase</fullName>
    </submittedName>
</protein>